<evidence type="ECO:0000259" key="3">
    <source>
        <dbReference type="Pfam" id="PF24800"/>
    </source>
</evidence>
<reference evidence="4 5" key="1">
    <citation type="submission" date="2021-11" db="EMBL/GenBank/DDBJ databases">
        <title>Black yeast isolated from Biological Soil Crust.</title>
        <authorList>
            <person name="Kurbessoian T."/>
        </authorList>
    </citation>
    <scope>NUCLEOTIDE SEQUENCE [LARGE SCALE GENOMIC DNA]</scope>
    <source>
        <strain evidence="4 5">CCFEE 5522</strain>
    </source>
</reference>
<feature type="transmembrane region" description="Helical" evidence="2">
    <location>
        <begin position="6"/>
        <end position="28"/>
    </location>
</feature>
<proteinExistence type="predicted"/>
<dbReference type="PANTHER" id="PTHR42109">
    <property type="entry name" value="UNPLACED GENOMIC SCAFFOLD UM_SCAF_CONTIG_1.265, WHOLE GENOME SHOTGUN SEQUENCE"/>
    <property type="match status" value="1"/>
</dbReference>
<sequence>MLNPKGDLAAVQVAFFAPALCIALFVVFRHGFKRNLGWIYLVLLAILRIIGASCTLDMESQNNYSAGLLETAAITSAVGTAPLLLALMGFLERIHTGMEHKNLPAMAFRPLHLAALAGLVLAIIGGLGESHTSAGDIKTGKELMEAASIVFLAIYLTLAAIILWTIINVRWVLTAEKKLLQAGLLALPFLLVRLVYTVAVAFSAPGGVFYFSDVNVYAQAFMQFMMEAIVVSIFIFGGLLTPKMVRHELIESSKDVESVPIEDIPGQDSGRMPRPDQQQAPRTQARPQRSLGDYRPSKLIMSAIRDRQ</sequence>
<feature type="compositionally biased region" description="Low complexity" evidence="1">
    <location>
        <begin position="275"/>
        <end position="289"/>
    </location>
</feature>
<keyword evidence="2" id="KW-0472">Membrane</keyword>
<name>A0AAV9J6C1_9PEZI</name>
<dbReference type="EMBL" id="JAVFHQ010000069">
    <property type="protein sequence ID" value="KAK4540328.1"/>
    <property type="molecule type" value="Genomic_DNA"/>
</dbReference>
<evidence type="ECO:0000256" key="1">
    <source>
        <dbReference type="SAM" id="MobiDB-lite"/>
    </source>
</evidence>
<evidence type="ECO:0000313" key="5">
    <source>
        <dbReference type="Proteomes" id="UP001324427"/>
    </source>
</evidence>
<dbReference type="Pfam" id="PF24800">
    <property type="entry name" value="DUF7702"/>
    <property type="match status" value="1"/>
</dbReference>
<gene>
    <name evidence="4" type="ORF">LTR36_009285</name>
</gene>
<protein>
    <recommendedName>
        <fullName evidence="3">DUF7702 domain-containing protein</fullName>
    </recommendedName>
</protein>
<feature type="transmembrane region" description="Helical" evidence="2">
    <location>
        <begin position="179"/>
        <end position="204"/>
    </location>
</feature>
<keyword evidence="2" id="KW-1133">Transmembrane helix</keyword>
<feature type="domain" description="DUF7702" evidence="3">
    <location>
        <begin position="5"/>
        <end position="240"/>
    </location>
</feature>
<dbReference type="Proteomes" id="UP001324427">
    <property type="component" value="Unassembled WGS sequence"/>
</dbReference>
<dbReference type="InterPro" id="IPR056119">
    <property type="entry name" value="DUF7702"/>
</dbReference>
<feature type="transmembrane region" description="Helical" evidence="2">
    <location>
        <begin position="148"/>
        <end position="167"/>
    </location>
</feature>
<evidence type="ECO:0000256" key="2">
    <source>
        <dbReference type="SAM" id="Phobius"/>
    </source>
</evidence>
<feature type="transmembrane region" description="Helical" evidence="2">
    <location>
        <begin position="72"/>
        <end position="91"/>
    </location>
</feature>
<evidence type="ECO:0000313" key="4">
    <source>
        <dbReference type="EMBL" id="KAK4540328.1"/>
    </source>
</evidence>
<dbReference type="PANTHER" id="PTHR42109:SF2">
    <property type="entry name" value="INTEGRAL MEMBRANE PROTEIN"/>
    <property type="match status" value="1"/>
</dbReference>
<feature type="region of interest" description="Disordered" evidence="1">
    <location>
        <begin position="256"/>
        <end position="298"/>
    </location>
</feature>
<dbReference type="AlphaFoldDB" id="A0AAV9J6C1"/>
<feature type="transmembrane region" description="Helical" evidence="2">
    <location>
        <begin position="111"/>
        <end position="128"/>
    </location>
</feature>
<feature type="transmembrane region" description="Helical" evidence="2">
    <location>
        <begin position="216"/>
        <end position="240"/>
    </location>
</feature>
<organism evidence="4 5">
    <name type="scientific">Oleoguttula mirabilis</name>
    <dbReference type="NCBI Taxonomy" id="1507867"/>
    <lineage>
        <taxon>Eukaryota</taxon>
        <taxon>Fungi</taxon>
        <taxon>Dikarya</taxon>
        <taxon>Ascomycota</taxon>
        <taxon>Pezizomycotina</taxon>
        <taxon>Dothideomycetes</taxon>
        <taxon>Dothideomycetidae</taxon>
        <taxon>Mycosphaerellales</taxon>
        <taxon>Teratosphaeriaceae</taxon>
        <taxon>Oleoguttula</taxon>
    </lineage>
</organism>
<feature type="transmembrane region" description="Helical" evidence="2">
    <location>
        <begin position="35"/>
        <end position="52"/>
    </location>
</feature>
<comment type="caution">
    <text evidence="4">The sequence shown here is derived from an EMBL/GenBank/DDBJ whole genome shotgun (WGS) entry which is preliminary data.</text>
</comment>
<keyword evidence="2" id="KW-0812">Transmembrane</keyword>
<keyword evidence="5" id="KW-1185">Reference proteome</keyword>
<accession>A0AAV9J6C1</accession>